<dbReference type="Proteomes" id="UP000007431">
    <property type="component" value="Unassembled WGS sequence"/>
</dbReference>
<evidence type="ECO:0000256" key="1">
    <source>
        <dbReference type="ARBA" id="ARBA00004141"/>
    </source>
</evidence>
<feature type="transmembrane region" description="Helical" evidence="9">
    <location>
        <begin position="75"/>
        <end position="97"/>
    </location>
</feature>
<organism evidence="13">
    <name type="scientific">Schizophyllum commune (strain H4-8 / FGSC 9210)</name>
    <name type="common">Split gill fungus</name>
    <dbReference type="NCBI Taxonomy" id="578458"/>
    <lineage>
        <taxon>Eukaryota</taxon>
        <taxon>Fungi</taxon>
        <taxon>Dikarya</taxon>
        <taxon>Basidiomycota</taxon>
        <taxon>Agaricomycotina</taxon>
        <taxon>Agaricomycetes</taxon>
        <taxon>Agaricomycetidae</taxon>
        <taxon>Agaricales</taxon>
        <taxon>Schizophyllaceae</taxon>
        <taxon>Schizophyllum</taxon>
    </lineage>
</organism>
<evidence type="ECO:0008006" key="14">
    <source>
        <dbReference type="Google" id="ProtNLM"/>
    </source>
</evidence>
<reference evidence="12 13" key="1">
    <citation type="journal article" date="2010" name="Nat. Biotechnol.">
        <title>Genome sequence of the model mushroom Schizophyllum commune.</title>
        <authorList>
            <person name="Ohm R.A."/>
            <person name="de Jong J.F."/>
            <person name="Lugones L.G."/>
            <person name="Aerts A."/>
            <person name="Kothe E."/>
            <person name="Stajich J.E."/>
            <person name="de Vries R.P."/>
            <person name="Record E."/>
            <person name="Levasseur A."/>
            <person name="Baker S.E."/>
            <person name="Bartholomew K.A."/>
            <person name="Coutinho P.M."/>
            <person name="Erdmann S."/>
            <person name="Fowler T.J."/>
            <person name="Gathman A.C."/>
            <person name="Lombard V."/>
            <person name="Henrissat B."/>
            <person name="Knabe N."/>
            <person name="Kuees U."/>
            <person name="Lilly W.W."/>
            <person name="Lindquist E."/>
            <person name="Lucas S."/>
            <person name="Magnuson J.K."/>
            <person name="Piumi F."/>
            <person name="Raudaskoski M."/>
            <person name="Salamov A."/>
            <person name="Schmutz J."/>
            <person name="Schwarze F.W.M.R."/>
            <person name="vanKuyk P.A."/>
            <person name="Horton J.S."/>
            <person name="Grigoriev I.V."/>
            <person name="Woesten H.A.B."/>
        </authorList>
    </citation>
    <scope>NUCLEOTIDE SEQUENCE [LARGE SCALE GENOMIC DNA]</scope>
    <source>
        <strain evidence="13">H4-8 / FGSC 9210</strain>
    </source>
</reference>
<dbReference type="Gene3D" id="1.20.1510.10">
    <property type="entry name" value="Cation efflux protein transmembrane domain"/>
    <property type="match status" value="1"/>
</dbReference>
<evidence type="ECO:0000256" key="4">
    <source>
        <dbReference type="ARBA" id="ARBA00022692"/>
    </source>
</evidence>
<comment type="similarity">
    <text evidence="2">Belongs to the cation diffusion facilitator (CDF) transporter (TC 2.A.4) family. SLC30A subfamily.</text>
</comment>
<evidence type="ECO:0000313" key="12">
    <source>
        <dbReference type="EMBL" id="EFI98514.1"/>
    </source>
</evidence>
<feature type="transmembrane region" description="Helical" evidence="9">
    <location>
        <begin position="237"/>
        <end position="256"/>
    </location>
</feature>
<gene>
    <name evidence="12" type="ORF">SCHCODRAFT_15458</name>
</gene>
<proteinExistence type="inferred from homology"/>
<dbReference type="InParanoid" id="D8Q1J1"/>
<feature type="transmembrane region" description="Helical" evidence="9">
    <location>
        <begin position="109"/>
        <end position="130"/>
    </location>
</feature>
<keyword evidence="6 9" id="KW-1133">Transmembrane helix</keyword>
<dbReference type="HOGENOM" id="CLU_013430_4_0_1"/>
<name>D8Q1J1_SCHCM</name>
<dbReference type="InterPro" id="IPR036837">
    <property type="entry name" value="Cation_efflux_CTD_sf"/>
</dbReference>
<keyword evidence="7 9" id="KW-0472">Membrane</keyword>
<dbReference type="VEuPathDB" id="FungiDB:SCHCODRAFT_02619436"/>
<sequence length="401" mass="42888">MKNTTRLGVVLCISLLFFIAEIAVGFRTKSLALIADAFHYLNVPLSAIAFLAAYLQDNNQSASLAFTFAYHRAELVGAFFNGVFLLALALSIFLQSLERFINVTEVQDPIMVLTIGCIGLALNIISVLVVHDHGGHSHGAGSHSHGTEGHSHGNVQELQAQGPQAAPATPPHIHEGHNHTQPLGPSAGHGHGHSHGNLGLAGVVVHLFGDAINNIGVIIASLVIWKVHSPERFYADPAASLIISLIIFSSAIPLTAKSGRILLEAAPVDLDLEKVKDDLSTIPNVLSIHDLHVWHLSQSVILASVHVCVSPEISMIEWQETEHYLQQCFAEFGVGHVTISPELHVSSPRDTSETPTISGEPSCEELLGTCRMPVAEGFKCSVGDLVKAGGMRRRKEGRGAA</sequence>
<feature type="transmembrane region" description="Helical" evidence="9">
    <location>
        <begin position="37"/>
        <end position="55"/>
    </location>
</feature>
<evidence type="ECO:0000256" key="7">
    <source>
        <dbReference type="ARBA" id="ARBA00023136"/>
    </source>
</evidence>
<accession>D8Q1J1</accession>
<dbReference type="eggNOG" id="KOG1483">
    <property type="taxonomic scope" value="Eukaryota"/>
</dbReference>
<dbReference type="OMA" id="GHEKMLH"/>
<comment type="subcellular location">
    <subcellularLocation>
        <location evidence="1">Membrane</location>
        <topology evidence="1">Multi-pass membrane protein</topology>
    </subcellularLocation>
</comment>
<dbReference type="PANTHER" id="PTHR45820">
    <property type="entry name" value="FI23527P1"/>
    <property type="match status" value="1"/>
</dbReference>
<dbReference type="Pfam" id="PF01545">
    <property type="entry name" value="Cation_efflux"/>
    <property type="match status" value="1"/>
</dbReference>
<dbReference type="NCBIfam" id="TIGR01297">
    <property type="entry name" value="CDF"/>
    <property type="match status" value="1"/>
</dbReference>
<dbReference type="InterPro" id="IPR002524">
    <property type="entry name" value="Cation_efflux"/>
</dbReference>
<dbReference type="GO" id="GO:0016020">
    <property type="term" value="C:membrane"/>
    <property type="evidence" value="ECO:0007669"/>
    <property type="project" value="UniProtKB-SubCell"/>
</dbReference>
<evidence type="ECO:0000256" key="9">
    <source>
        <dbReference type="SAM" id="Phobius"/>
    </source>
</evidence>
<dbReference type="Pfam" id="PF16916">
    <property type="entry name" value="ZT_dimer"/>
    <property type="match status" value="1"/>
</dbReference>
<evidence type="ECO:0000256" key="2">
    <source>
        <dbReference type="ARBA" id="ARBA00008873"/>
    </source>
</evidence>
<dbReference type="GO" id="GO:0005385">
    <property type="term" value="F:zinc ion transmembrane transporter activity"/>
    <property type="evidence" value="ECO:0007669"/>
    <property type="project" value="TreeGrafter"/>
</dbReference>
<feature type="transmembrane region" description="Helical" evidence="9">
    <location>
        <begin position="198"/>
        <end position="225"/>
    </location>
</feature>
<dbReference type="Gene3D" id="3.30.70.1350">
    <property type="entry name" value="Cation efflux protein, cytoplasmic domain"/>
    <property type="match status" value="1"/>
</dbReference>
<protein>
    <recommendedName>
        <fullName evidence="14">Cation efflux protein</fullName>
    </recommendedName>
</protein>
<dbReference type="InterPro" id="IPR027470">
    <property type="entry name" value="Cation_efflux_CTD"/>
</dbReference>
<keyword evidence="4 9" id="KW-0812">Transmembrane</keyword>
<dbReference type="PANTHER" id="PTHR45820:SF5">
    <property type="entry name" value="DIFFUSION FACILITATOR FAMILY METAL ION TRANSPORTER, PUTATIVE-RELATED"/>
    <property type="match status" value="1"/>
</dbReference>
<dbReference type="InterPro" id="IPR058533">
    <property type="entry name" value="Cation_efflux_TM"/>
</dbReference>
<evidence type="ECO:0000259" key="10">
    <source>
        <dbReference type="Pfam" id="PF01545"/>
    </source>
</evidence>
<evidence type="ECO:0000313" key="13">
    <source>
        <dbReference type="Proteomes" id="UP000007431"/>
    </source>
</evidence>
<dbReference type="InterPro" id="IPR027469">
    <property type="entry name" value="Cation_efflux_TMD_sf"/>
</dbReference>
<dbReference type="EMBL" id="GL377305">
    <property type="protein sequence ID" value="EFI98514.1"/>
    <property type="molecule type" value="Genomic_DNA"/>
</dbReference>
<keyword evidence="13" id="KW-1185">Reference proteome</keyword>
<feature type="domain" description="Cation efflux protein cytoplasmic" evidence="11">
    <location>
        <begin position="269"/>
        <end position="339"/>
    </location>
</feature>
<evidence type="ECO:0000256" key="5">
    <source>
        <dbReference type="ARBA" id="ARBA00022833"/>
    </source>
</evidence>
<feature type="region of interest" description="Disordered" evidence="8">
    <location>
        <begin position="159"/>
        <end position="192"/>
    </location>
</feature>
<dbReference type="SUPFAM" id="SSF161111">
    <property type="entry name" value="Cation efflux protein transmembrane domain-like"/>
    <property type="match status" value="1"/>
</dbReference>
<dbReference type="GO" id="GO:0006882">
    <property type="term" value="P:intracellular zinc ion homeostasis"/>
    <property type="evidence" value="ECO:0007669"/>
    <property type="project" value="TreeGrafter"/>
</dbReference>
<keyword evidence="5" id="KW-0862">Zinc</keyword>
<evidence type="ECO:0000256" key="3">
    <source>
        <dbReference type="ARBA" id="ARBA00022448"/>
    </source>
</evidence>
<evidence type="ECO:0000256" key="8">
    <source>
        <dbReference type="SAM" id="MobiDB-lite"/>
    </source>
</evidence>
<feature type="domain" description="Cation efflux protein transmembrane" evidence="10">
    <location>
        <begin position="9"/>
        <end position="263"/>
    </location>
</feature>
<evidence type="ECO:0000256" key="6">
    <source>
        <dbReference type="ARBA" id="ARBA00022989"/>
    </source>
</evidence>
<evidence type="ECO:0000259" key="11">
    <source>
        <dbReference type="Pfam" id="PF16916"/>
    </source>
</evidence>
<dbReference type="SUPFAM" id="SSF160240">
    <property type="entry name" value="Cation efflux protein cytoplasmic domain-like"/>
    <property type="match status" value="1"/>
</dbReference>
<keyword evidence="3" id="KW-0813">Transport</keyword>
<dbReference type="AlphaFoldDB" id="D8Q1J1"/>